<keyword evidence="2" id="KW-1133">Transmembrane helix</keyword>
<dbReference type="RefSeq" id="WP_089333546.1">
    <property type="nucleotide sequence ID" value="NZ_FZNS01000008.1"/>
</dbReference>
<organism evidence="3 4">
    <name type="scientific">Hymenobacter mucosus</name>
    <dbReference type="NCBI Taxonomy" id="1411120"/>
    <lineage>
        <taxon>Bacteria</taxon>
        <taxon>Pseudomonadati</taxon>
        <taxon>Bacteroidota</taxon>
        <taxon>Cytophagia</taxon>
        <taxon>Cytophagales</taxon>
        <taxon>Hymenobacteraceae</taxon>
        <taxon>Hymenobacter</taxon>
    </lineage>
</organism>
<protein>
    <submittedName>
        <fullName evidence="3">Uncharacterized protein</fullName>
    </submittedName>
</protein>
<keyword evidence="2" id="KW-0812">Transmembrane</keyword>
<gene>
    <name evidence="3" type="ORF">SAMN06269173_10868</name>
</gene>
<dbReference type="EMBL" id="FZNS01000008">
    <property type="protein sequence ID" value="SNR83060.1"/>
    <property type="molecule type" value="Genomic_DNA"/>
</dbReference>
<feature type="compositionally biased region" description="Low complexity" evidence="1">
    <location>
        <begin position="51"/>
        <end position="62"/>
    </location>
</feature>
<evidence type="ECO:0000313" key="4">
    <source>
        <dbReference type="Proteomes" id="UP000198310"/>
    </source>
</evidence>
<sequence length="62" mass="6908">MLRSFRSIQYYAALALLGYGAFVWSGLHGWRWLGDDNDSTENINGTGGHSSGSHGRSTYFHK</sequence>
<proteinExistence type="predicted"/>
<evidence type="ECO:0000313" key="3">
    <source>
        <dbReference type="EMBL" id="SNR83060.1"/>
    </source>
</evidence>
<keyword evidence="4" id="KW-1185">Reference proteome</keyword>
<evidence type="ECO:0000256" key="1">
    <source>
        <dbReference type="SAM" id="MobiDB-lite"/>
    </source>
</evidence>
<evidence type="ECO:0000256" key="2">
    <source>
        <dbReference type="SAM" id="Phobius"/>
    </source>
</evidence>
<accession>A0A238ZII6</accession>
<dbReference type="Proteomes" id="UP000198310">
    <property type="component" value="Unassembled WGS sequence"/>
</dbReference>
<feature type="region of interest" description="Disordered" evidence="1">
    <location>
        <begin position="41"/>
        <end position="62"/>
    </location>
</feature>
<name>A0A238ZII6_9BACT</name>
<dbReference type="AlphaFoldDB" id="A0A238ZII6"/>
<reference evidence="4" key="1">
    <citation type="submission" date="2017-06" db="EMBL/GenBank/DDBJ databases">
        <authorList>
            <person name="Varghese N."/>
            <person name="Submissions S."/>
        </authorList>
    </citation>
    <scope>NUCLEOTIDE SEQUENCE [LARGE SCALE GENOMIC DNA]</scope>
    <source>
        <strain evidence="4">DSM 28041</strain>
    </source>
</reference>
<keyword evidence="2" id="KW-0472">Membrane</keyword>
<feature type="transmembrane region" description="Helical" evidence="2">
    <location>
        <begin position="12"/>
        <end position="30"/>
    </location>
</feature>